<organism evidence="1 2">
    <name type="scientific">Treponema maltophilum ATCC 51939</name>
    <dbReference type="NCBI Taxonomy" id="1125699"/>
    <lineage>
        <taxon>Bacteria</taxon>
        <taxon>Pseudomonadati</taxon>
        <taxon>Spirochaetota</taxon>
        <taxon>Spirochaetia</taxon>
        <taxon>Spirochaetales</taxon>
        <taxon>Treponemataceae</taxon>
        <taxon>Treponema</taxon>
    </lineage>
</organism>
<gene>
    <name evidence="1" type="ORF">HMPREF9194_00364</name>
</gene>
<sequence length="73" mass="8576">MRVRIIREYTKAEKSVKKSRIRQKAYRFLTDPALCSHSRLNADGKSFYIFFKLFSKTSNWAANSLGKWLPNFG</sequence>
<protein>
    <submittedName>
        <fullName evidence="1">Uncharacterized protein</fullName>
    </submittedName>
</protein>
<dbReference type="Proteomes" id="UP000014541">
    <property type="component" value="Unassembled WGS sequence"/>
</dbReference>
<dbReference type="AlphaFoldDB" id="S3K5W1"/>
<dbReference type="HOGENOM" id="CLU_2703743_0_0_12"/>
<proteinExistence type="predicted"/>
<dbReference type="STRING" id="1125699.HMPREF9194_00364"/>
<accession>S3K5W1</accession>
<evidence type="ECO:0000313" key="2">
    <source>
        <dbReference type="Proteomes" id="UP000014541"/>
    </source>
</evidence>
<reference evidence="1 2" key="1">
    <citation type="submission" date="2013-04" db="EMBL/GenBank/DDBJ databases">
        <title>The Genome Sequence of Treponema maltophilum ATCC 51939.</title>
        <authorList>
            <consortium name="The Broad Institute Genomics Platform"/>
            <person name="Earl A."/>
            <person name="Ward D."/>
            <person name="Feldgarden M."/>
            <person name="Gevers D."/>
            <person name="Leonetti C."/>
            <person name="Blanton J.M."/>
            <person name="Dewhirst F.E."/>
            <person name="Izard J."/>
            <person name="Walker B."/>
            <person name="Young S."/>
            <person name="Zeng Q."/>
            <person name="Gargeya S."/>
            <person name="Fitzgerald M."/>
            <person name="Haas B."/>
            <person name="Abouelleil A."/>
            <person name="Allen A.W."/>
            <person name="Alvarado L."/>
            <person name="Arachchi H.M."/>
            <person name="Berlin A.M."/>
            <person name="Chapman S.B."/>
            <person name="Gainer-Dewar J."/>
            <person name="Goldberg J."/>
            <person name="Griggs A."/>
            <person name="Gujja S."/>
            <person name="Hansen M."/>
            <person name="Howarth C."/>
            <person name="Imamovic A."/>
            <person name="Ireland A."/>
            <person name="Larimer J."/>
            <person name="McCowan C."/>
            <person name="Murphy C."/>
            <person name="Pearson M."/>
            <person name="Poon T.W."/>
            <person name="Priest M."/>
            <person name="Roberts A."/>
            <person name="Saif S."/>
            <person name="Shea T."/>
            <person name="Sisk P."/>
            <person name="Sykes S."/>
            <person name="Wortman J."/>
            <person name="Nusbaum C."/>
            <person name="Birren B."/>
        </authorList>
    </citation>
    <scope>NUCLEOTIDE SEQUENCE [LARGE SCALE GENOMIC DNA]</scope>
    <source>
        <strain evidence="1 2">ATCC 51939</strain>
    </source>
</reference>
<name>S3K5W1_TREMA</name>
<dbReference type="EMBL" id="ATFF01000002">
    <property type="protein sequence ID" value="EPF32366.1"/>
    <property type="molecule type" value="Genomic_DNA"/>
</dbReference>
<keyword evidence="2" id="KW-1185">Reference proteome</keyword>
<evidence type="ECO:0000313" key="1">
    <source>
        <dbReference type="EMBL" id="EPF32366.1"/>
    </source>
</evidence>
<comment type="caution">
    <text evidence="1">The sequence shown here is derived from an EMBL/GenBank/DDBJ whole genome shotgun (WGS) entry which is preliminary data.</text>
</comment>